<comment type="caution">
    <text evidence="1">The sequence shown here is derived from an EMBL/GenBank/DDBJ whole genome shotgun (WGS) entry which is preliminary data.</text>
</comment>
<evidence type="ECO:0000313" key="2">
    <source>
        <dbReference type="Proteomes" id="UP000236630"/>
    </source>
</evidence>
<dbReference type="EMBL" id="BDQV01002516">
    <property type="protein sequence ID" value="GAY31772.1"/>
    <property type="molecule type" value="Genomic_DNA"/>
</dbReference>
<sequence>MKSLPIRLQAVAIDASSSCSLAGRSNASRKIACRSAASRSGFPLSKHREMECSWEKMSKKNEAVTCDAEVSEMLSPMDQSRKILCLDGEEWEVEGDNWSNGSNNRFVSS</sequence>
<name>A0A2H5MVD2_CITUN</name>
<keyword evidence="2" id="KW-1185">Reference proteome</keyword>
<gene>
    <name evidence="1" type="ORF">CUMW_280540</name>
</gene>
<organism evidence="1 2">
    <name type="scientific">Citrus unshiu</name>
    <name type="common">Satsuma mandarin</name>
    <name type="synonym">Citrus nobilis var. unshiu</name>
    <dbReference type="NCBI Taxonomy" id="55188"/>
    <lineage>
        <taxon>Eukaryota</taxon>
        <taxon>Viridiplantae</taxon>
        <taxon>Streptophyta</taxon>
        <taxon>Embryophyta</taxon>
        <taxon>Tracheophyta</taxon>
        <taxon>Spermatophyta</taxon>
        <taxon>Magnoliopsida</taxon>
        <taxon>eudicotyledons</taxon>
        <taxon>Gunneridae</taxon>
        <taxon>Pentapetalae</taxon>
        <taxon>rosids</taxon>
        <taxon>malvids</taxon>
        <taxon>Sapindales</taxon>
        <taxon>Rutaceae</taxon>
        <taxon>Aurantioideae</taxon>
        <taxon>Citrus</taxon>
    </lineage>
</organism>
<reference evidence="1 2" key="1">
    <citation type="journal article" date="2017" name="Front. Genet.">
        <title>Draft sequencing of the heterozygous diploid genome of Satsuma (Citrus unshiu Marc.) using a hybrid assembly approach.</title>
        <authorList>
            <person name="Shimizu T."/>
            <person name="Tanizawa Y."/>
            <person name="Mochizuki T."/>
            <person name="Nagasaki H."/>
            <person name="Yoshioka T."/>
            <person name="Toyoda A."/>
            <person name="Fujiyama A."/>
            <person name="Kaminuma E."/>
            <person name="Nakamura Y."/>
        </authorList>
    </citation>
    <scope>NUCLEOTIDE SEQUENCE [LARGE SCALE GENOMIC DNA]</scope>
    <source>
        <strain evidence="2">cv. Miyagawa wase</strain>
    </source>
</reference>
<dbReference type="AlphaFoldDB" id="A0A2H5MVD2"/>
<protein>
    <submittedName>
        <fullName evidence="1">Uncharacterized protein</fullName>
    </submittedName>
</protein>
<evidence type="ECO:0000313" key="1">
    <source>
        <dbReference type="EMBL" id="GAY31772.1"/>
    </source>
</evidence>
<accession>A0A2H5MVD2</accession>
<dbReference type="Proteomes" id="UP000236630">
    <property type="component" value="Unassembled WGS sequence"/>
</dbReference>
<proteinExistence type="predicted"/>